<evidence type="ECO:0000256" key="3">
    <source>
        <dbReference type="ARBA" id="ARBA00022801"/>
    </source>
</evidence>
<keyword evidence="4" id="KW-0788">Thiol protease</keyword>
<evidence type="ECO:0000256" key="4">
    <source>
        <dbReference type="ARBA" id="ARBA00022807"/>
    </source>
</evidence>
<dbReference type="Pfam" id="PF00877">
    <property type="entry name" value="NLPC_P60"/>
    <property type="match status" value="1"/>
</dbReference>
<evidence type="ECO:0000259" key="5">
    <source>
        <dbReference type="Pfam" id="PF00877"/>
    </source>
</evidence>
<keyword evidence="2" id="KW-0645">Protease</keyword>
<organism evidence="6 7">
    <name type="scientific">Gilliamella apicola</name>
    <dbReference type="NCBI Taxonomy" id="1196095"/>
    <lineage>
        <taxon>Bacteria</taxon>
        <taxon>Pseudomonadati</taxon>
        <taxon>Pseudomonadota</taxon>
        <taxon>Gammaproteobacteria</taxon>
        <taxon>Orbales</taxon>
        <taxon>Orbaceae</taxon>
        <taxon>Gilliamella</taxon>
    </lineage>
</organism>
<gene>
    <name evidence="6" type="ORF">DKK79_08170</name>
</gene>
<proteinExistence type="inferred from homology"/>
<evidence type="ECO:0000256" key="1">
    <source>
        <dbReference type="ARBA" id="ARBA00007074"/>
    </source>
</evidence>
<dbReference type="InterPro" id="IPR038765">
    <property type="entry name" value="Papain-like_cys_pep_sf"/>
</dbReference>
<dbReference type="GO" id="GO:0008234">
    <property type="term" value="F:cysteine-type peptidase activity"/>
    <property type="evidence" value="ECO:0007669"/>
    <property type="project" value="UniProtKB-KW"/>
</dbReference>
<evidence type="ECO:0000256" key="2">
    <source>
        <dbReference type="ARBA" id="ARBA00022670"/>
    </source>
</evidence>
<dbReference type="InterPro" id="IPR000064">
    <property type="entry name" value="NLP_P60_dom"/>
</dbReference>
<feature type="domain" description="NlpC/P60" evidence="5">
    <location>
        <begin position="24"/>
        <end position="108"/>
    </location>
</feature>
<sequence>MHKMTVNEFIKKSIGARWVDRASTFEQMDCWGLVILYYRHVLGIELTPITGYEDKQTTLQVEALPEARRHWLPCGKINNAVFLAYLGDTPTHVGIVIDNHALHAKGNGEQGGQVQYNKIDAIEKMYTKVEYYKYADLL</sequence>
<dbReference type="Proteomes" id="UP000247483">
    <property type="component" value="Unassembled WGS sequence"/>
</dbReference>
<protein>
    <recommendedName>
        <fullName evidence="5">NlpC/P60 domain-containing protein</fullName>
    </recommendedName>
</protein>
<dbReference type="EMBL" id="QGLP01000005">
    <property type="protein sequence ID" value="PXZ04325.1"/>
    <property type="molecule type" value="Genomic_DNA"/>
</dbReference>
<comment type="similarity">
    <text evidence="1">Belongs to the peptidase C40 family.</text>
</comment>
<dbReference type="Gene3D" id="3.90.1720.10">
    <property type="entry name" value="endopeptidase domain like (from Nostoc punctiforme)"/>
    <property type="match status" value="1"/>
</dbReference>
<evidence type="ECO:0000313" key="7">
    <source>
        <dbReference type="Proteomes" id="UP000247483"/>
    </source>
</evidence>
<dbReference type="SUPFAM" id="SSF54001">
    <property type="entry name" value="Cysteine proteinases"/>
    <property type="match status" value="1"/>
</dbReference>
<comment type="caution">
    <text evidence="6">The sequence shown here is derived from an EMBL/GenBank/DDBJ whole genome shotgun (WGS) entry which is preliminary data.</text>
</comment>
<name>A0A2V4DUA1_9GAMM</name>
<dbReference type="AlphaFoldDB" id="A0A2V4DUA1"/>
<accession>A0A2V4DUA1</accession>
<evidence type="ECO:0000313" key="6">
    <source>
        <dbReference type="EMBL" id="PXZ04325.1"/>
    </source>
</evidence>
<dbReference type="GO" id="GO:0006508">
    <property type="term" value="P:proteolysis"/>
    <property type="evidence" value="ECO:0007669"/>
    <property type="project" value="UniProtKB-KW"/>
</dbReference>
<dbReference type="RefSeq" id="WP_110423642.1">
    <property type="nucleotide sequence ID" value="NZ_QGLP01000005.1"/>
</dbReference>
<keyword evidence="3" id="KW-0378">Hydrolase</keyword>
<reference evidence="6 7" key="1">
    <citation type="submission" date="2018-05" db="EMBL/GenBank/DDBJ databases">
        <title>Reference genomes for bee gut microbiota database.</title>
        <authorList>
            <person name="Ellegaard K.M."/>
        </authorList>
    </citation>
    <scope>NUCLEOTIDE SEQUENCE [LARGE SCALE GENOMIC DNA]</scope>
    <source>
        <strain evidence="6 7">ESL0177</strain>
    </source>
</reference>